<organism evidence="1 2">
    <name type="scientific">Gilvimarinus japonicus</name>
    <dbReference type="NCBI Taxonomy" id="1796469"/>
    <lineage>
        <taxon>Bacteria</taxon>
        <taxon>Pseudomonadati</taxon>
        <taxon>Pseudomonadota</taxon>
        <taxon>Gammaproteobacteria</taxon>
        <taxon>Cellvibrionales</taxon>
        <taxon>Cellvibrionaceae</taxon>
        <taxon>Gilvimarinus</taxon>
    </lineage>
</organism>
<evidence type="ECO:0000313" key="2">
    <source>
        <dbReference type="Proteomes" id="UP001595548"/>
    </source>
</evidence>
<gene>
    <name evidence="1" type="ORF">ACFOEB_00725</name>
</gene>
<protein>
    <submittedName>
        <fullName evidence="1">DUF3313 family protein</fullName>
    </submittedName>
</protein>
<evidence type="ECO:0000313" key="1">
    <source>
        <dbReference type="EMBL" id="MFC3153712.1"/>
    </source>
</evidence>
<sequence length="226" mass="25134">MAVHRVYSLLAAGAASLLLLGGCATPPPAVSHDGLHLVPQKSLDQMYIKPEVSLSQYTAIRLEPCTVAFRADWMRNQNMSRTVGRDRITEEDMQVISDRLARSCDEHFLEALESEPAYKIVGEDASGETVLEVRPSIIDLDVTAPDTNDVGITRTYTTSSGEMTLFLEAYDSASGEIIARVVDEKEDFDDMQLEWTNRATNMADANRYLRSWTKSLRESLDAARAQ</sequence>
<proteinExistence type="predicted"/>
<dbReference type="PROSITE" id="PS51257">
    <property type="entry name" value="PROKAR_LIPOPROTEIN"/>
    <property type="match status" value="1"/>
</dbReference>
<dbReference type="Proteomes" id="UP001595548">
    <property type="component" value="Unassembled WGS sequence"/>
</dbReference>
<reference evidence="2" key="1">
    <citation type="journal article" date="2019" name="Int. J. Syst. Evol. Microbiol.">
        <title>The Global Catalogue of Microorganisms (GCM) 10K type strain sequencing project: providing services to taxonomists for standard genome sequencing and annotation.</title>
        <authorList>
            <consortium name="The Broad Institute Genomics Platform"/>
            <consortium name="The Broad Institute Genome Sequencing Center for Infectious Disease"/>
            <person name="Wu L."/>
            <person name="Ma J."/>
        </authorList>
    </citation>
    <scope>NUCLEOTIDE SEQUENCE [LARGE SCALE GENOMIC DNA]</scope>
    <source>
        <strain evidence="2">KCTC 52141</strain>
    </source>
</reference>
<dbReference type="Pfam" id="PF11769">
    <property type="entry name" value="DUF3313"/>
    <property type="match status" value="1"/>
</dbReference>
<dbReference type="RefSeq" id="WP_339616521.1">
    <property type="nucleotide sequence ID" value="NZ_AP031500.1"/>
</dbReference>
<dbReference type="InterPro" id="IPR021747">
    <property type="entry name" value="DUF3313"/>
</dbReference>
<keyword evidence="2" id="KW-1185">Reference proteome</keyword>
<name>A0ABV7HPY2_9GAMM</name>
<accession>A0ABV7HPY2</accession>
<comment type="caution">
    <text evidence="1">The sequence shown here is derived from an EMBL/GenBank/DDBJ whole genome shotgun (WGS) entry which is preliminary data.</text>
</comment>
<dbReference type="EMBL" id="JBHRTL010000001">
    <property type="protein sequence ID" value="MFC3153712.1"/>
    <property type="molecule type" value="Genomic_DNA"/>
</dbReference>